<dbReference type="Proteomes" id="UP001189429">
    <property type="component" value="Unassembled WGS sequence"/>
</dbReference>
<keyword evidence="2" id="KW-1185">Reference proteome</keyword>
<organism evidence="1 2">
    <name type="scientific">Prorocentrum cordatum</name>
    <dbReference type="NCBI Taxonomy" id="2364126"/>
    <lineage>
        <taxon>Eukaryota</taxon>
        <taxon>Sar</taxon>
        <taxon>Alveolata</taxon>
        <taxon>Dinophyceae</taxon>
        <taxon>Prorocentrales</taxon>
        <taxon>Prorocentraceae</taxon>
        <taxon>Prorocentrum</taxon>
    </lineage>
</organism>
<proteinExistence type="predicted"/>
<name>A0ABN9Y8R0_9DINO</name>
<evidence type="ECO:0000313" key="1">
    <source>
        <dbReference type="EMBL" id="CAK0909039.1"/>
    </source>
</evidence>
<protein>
    <submittedName>
        <fullName evidence="1">Uncharacterized protein</fullName>
    </submittedName>
</protein>
<evidence type="ECO:0000313" key="2">
    <source>
        <dbReference type="Proteomes" id="UP001189429"/>
    </source>
</evidence>
<reference evidence="1" key="1">
    <citation type="submission" date="2023-10" db="EMBL/GenBank/DDBJ databases">
        <authorList>
            <person name="Chen Y."/>
            <person name="Shah S."/>
            <person name="Dougan E. K."/>
            <person name="Thang M."/>
            <person name="Chan C."/>
        </authorList>
    </citation>
    <scope>NUCLEOTIDE SEQUENCE [LARGE SCALE GENOMIC DNA]</scope>
</reference>
<sequence>MRHCVACSCACFGCFLLAVYSWVFSSIGSIHMQVCRLRDVDNVNAELAAWGAVDQLNELIAAEARVFGNCADPELLQDGSDSKPCMVLQKFPYNLTEGFWTAVFEDFRMDPSVVVHTMEARCSAERQWNFVLNATVPRVQVGGRVVRRVPLFGESVADYMCTKTAKCLVDTALFYPSGFRVSLSSTLACANGTAGLVIDPGAVEPAHARLRESGQFSGLEAWLASQGMRYVNGRLPWPLPVGGPLRQLCDGDSLLQVLGGQGVEARAAVEALQWSPAAGLLFLVLGAGALLRGQRAAAAGQTAAHPGYVRL</sequence>
<comment type="caution">
    <text evidence="1">The sequence shown here is derived from an EMBL/GenBank/DDBJ whole genome shotgun (WGS) entry which is preliminary data.</text>
</comment>
<gene>
    <name evidence="1" type="ORF">PCOR1329_LOCUS83553</name>
</gene>
<accession>A0ABN9Y8R0</accession>
<dbReference type="EMBL" id="CAUYUJ010022116">
    <property type="protein sequence ID" value="CAK0909039.1"/>
    <property type="molecule type" value="Genomic_DNA"/>
</dbReference>